<protein>
    <submittedName>
        <fullName evidence="1">Uncharacterized protein</fullName>
    </submittedName>
</protein>
<keyword evidence="2" id="KW-1185">Reference proteome</keyword>
<proteinExistence type="predicted"/>
<dbReference type="AlphaFoldDB" id="A0AA37HQ56"/>
<gene>
    <name evidence="1" type="ORF">NBEOAGPD_2750</name>
</gene>
<sequence length="102" mass="11373">MLKDDELDELARAVAALDDERARHAADAEALREVIHQLRPGAAIVRIDEPTTGRHRYQLFTNLSAQPPEDTEFLSKVYGVPWTEELKRTSDAPLSAVGSFQS</sequence>
<organism evidence="1 2">
    <name type="scientific">Methylobacterium gregans</name>
    <dbReference type="NCBI Taxonomy" id="374424"/>
    <lineage>
        <taxon>Bacteria</taxon>
        <taxon>Pseudomonadati</taxon>
        <taxon>Pseudomonadota</taxon>
        <taxon>Alphaproteobacteria</taxon>
        <taxon>Hyphomicrobiales</taxon>
        <taxon>Methylobacteriaceae</taxon>
        <taxon>Methylobacterium</taxon>
    </lineage>
</organism>
<dbReference type="Proteomes" id="UP001055108">
    <property type="component" value="Unassembled WGS sequence"/>
</dbReference>
<accession>A0AA37HQ56</accession>
<evidence type="ECO:0000313" key="1">
    <source>
        <dbReference type="EMBL" id="GJD79521.1"/>
    </source>
</evidence>
<dbReference type="RefSeq" id="WP_238303501.1">
    <property type="nucleotide sequence ID" value="NZ_BPQM01000064.1"/>
</dbReference>
<evidence type="ECO:0000313" key="2">
    <source>
        <dbReference type="Proteomes" id="UP001055108"/>
    </source>
</evidence>
<name>A0AA37HQ56_9HYPH</name>
<dbReference type="EMBL" id="BPQM01000064">
    <property type="protein sequence ID" value="GJD79521.1"/>
    <property type="molecule type" value="Genomic_DNA"/>
</dbReference>
<reference evidence="1" key="2">
    <citation type="submission" date="2021-08" db="EMBL/GenBank/DDBJ databases">
        <authorList>
            <person name="Tani A."/>
            <person name="Ola A."/>
            <person name="Ogura Y."/>
            <person name="Katsura K."/>
            <person name="Hayashi T."/>
        </authorList>
    </citation>
    <scope>NUCLEOTIDE SEQUENCE</scope>
    <source>
        <strain evidence="1">NBRC 103626</strain>
    </source>
</reference>
<comment type="caution">
    <text evidence="1">The sequence shown here is derived from an EMBL/GenBank/DDBJ whole genome shotgun (WGS) entry which is preliminary data.</text>
</comment>
<reference evidence="1" key="1">
    <citation type="journal article" date="2016" name="Front. Microbiol.">
        <title>Genome Sequence of the Piezophilic, Mesophilic Sulfate-Reducing Bacterium Desulfovibrio indicus J2T.</title>
        <authorList>
            <person name="Cao J."/>
            <person name="Maignien L."/>
            <person name="Shao Z."/>
            <person name="Alain K."/>
            <person name="Jebbar M."/>
        </authorList>
    </citation>
    <scope>NUCLEOTIDE SEQUENCE</scope>
    <source>
        <strain evidence="1">NBRC 103626</strain>
    </source>
</reference>